<protein>
    <submittedName>
        <fullName evidence="8">Unannotated protein</fullName>
    </submittedName>
</protein>
<accession>A0A6J6KY20</accession>
<evidence type="ECO:0000256" key="7">
    <source>
        <dbReference type="ARBA" id="ARBA00023239"/>
    </source>
</evidence>
<keyword evidence="3" id="KW-0227">DNA damage</keyword>
<evidence type="ECO:0000313" key="8">
    <source>
        <dbReference type="EMBL" id="CAB4654687.1"/>
    </source>
</evidence>
<evidence type="ECO:0000256" key="1">
    <source>
        <dbReference type="ARBA" id="ARBA00008136"/>
    </source>
</evidence>
<dbReference type="EMBL" id="CAEZWM010000057">
    <property type="protein sequence ID" value="CAB4654687.1"/>
    <property type="molecule type" value="Genomic_DNA"/>
</dbReference>
<dbReference type="InterPro" id="IPR003738">
    <property type="entry name" value="SRAP"/>
</dbReference>
<dbReference type="AlphaFoldDB" id="A0A6J6KY20"/>
<gene>
    <name evidence="8" type="ORF">UFOPK2242_00605</name>
</gene>
<evidence type="ECO:0000256" key="2">
    <source>
        <dbReference type="ARBA" id="ARBA00022670"/>
    </source>
</evidence>
<keyword evidence="7" id="KW-0456">Lyase</keyword>
<dbReference type="SUPFAM" id="SSF143081">
    <property type="entry name" value="BB1717-like"/>
    <property type="match status" value="1"/>
</dbReference>
<dbReference type="PANTHER" id="PTHR13604">
    <property type="entry name" value="DC12-RELATED"/>
    <property type="match status" value="1"/>
</dbReference>
<keyword evidence="5" id="KW-0190">Covalent protein-DNA linkage</keyword>
<proteinExistence type="inferred from homology"/>
<evidence type="ECO:0000256" key="6">
    <source>
        <dbReference type="ARBA" id="ARBA00023125"/>
    </source>
</evidence>
<dbReference type="GO" id="GO:0003697">
    <property type="term" value="F:single-stranded DNA binding"/>
    <property type="evidence" value="ECO:0007669"/>
    <property type="project" value="InterPro"/>
</dbReference>
<dbReference type="Pfam" id="PF02586">
    <property type="entry name" value="SRAP"/>
    <property type="match status" value="1"/>
</dbReference>
<dbReference type="GO" id="GO:0008233">
    <property type="term" value="F:peptidase activity"/>
    <property type="evidence" value="ECO:0007669"/>
    <property type="project" value="UniProtKB-KW"/>
</dbReference>
<dbReference type="GO" id="GO:0016829">
    <property type="term" value="F:lyase activity"/>
    <property type="evidence" value="ECO:0007669"/>
    <property type="project" value="UniProtKB-KW"/>
</dbReference>
<comment type="similarity">
    <text evidence="1">Belongs to the SOS response-associated peptidase family.</text>
</comment>
<keyword evidence="2" id="KW-0645">Protease</keyword>
<evidence type="ECO:0000256" key="5">
    <source>
        <dbReference type="ARBA" id="ARBA00023124"/>
    </source>
</evidence>
<sequence length="240" mass="26672">MCGRFVQASSPALLLAQFGAIEVVTDLADPDYNVTPRREVTVILNTPAGERVIDRLRWGLVPRWAKDKAIGDRLINARSETVKEKPSFKSAYASRRCIIPVDGFYEWRAIDGQRSKQPVFIHANTGQPIAVAGIWESWRDPTDNSEASARLRTCAILTTEANSTIEPIHNRMPVILDEEVWDAWLDASTAMDQLDALLAPAPDDVVAWHEVSTAVNNTRNNDSSLMLPLEASEKSSETLF</sequence>
<keyword evidence="6" id="KW-0238">DNA-binding</keyword>
<evidence type="ECO:0000256" key="4">
    <source>
        <dbReference type="ARBA" id="ARBA00022801"/>
    </source>
</evidence>
<evidence type="ECO:0000256" key="3">
    <source>
        <dbReference type="ARBA" id="ARBA00022763"/>
    </source>
</evidence>
<reference evidence="8" key="1">
    <citation type="submission" date="2020-05" db="EMBL/GenBank/DDBJ databases">
        <authorList>
            <person name="Chiriac C."/>
            <person name="Salcher M."/>
            <person name="Ghai R."/>
            <person name="Kavagutti S V."/>
        </authorList>
    </citation>
    <scope>NUCLEOTIDE SEQUENCE</scope>
</reference>
<keyword evidence="4" id="KW-0378">Hydrolase</keyword>
<organism evidence="8">
    <name type="scientific">freshwater metagenome</name>
    <dbReference type="NCBI Taxonomy" id="449393"/>
    <lineage>
        <taxon>unclassified sequences</taxon>
        <taxon>metagenomes</taxon>
        <taxon>ecological metagenomes</taxon>
    </lineage>
</organism>
<dbReference type="InterPro" id="IPR036590">
    <property type="entry name" value="SRAP-like"/>
</dbReference>
<dbReference type="GO" id="GO:0006508">
    <property type="term" value="P:proteolysis"/>
    <property type="evidence" value="ECO:0007669"/>
    <property type="project" value="UniProtKB-KW"/>
</dbReference>
<dbReference type="PANTHER" id="PTHR13604:SF0">
    <property type="entry name" value="ABASIC SITE PROCESSING PROTEIN HMCES"/>
    <property type="match status" value="1"/>
</dbReference>
<dbReference type="Gene3D" id="3.90.1680.10">
    <property type="entry name" value="SOS response associated peptidase-like"/>
    <property type="match status" value="1"/>
</dbReference>
<dbReference type="GO" id="GO:0106300">
    <property type="term" value="P:protein-DNA covalent cross-linking repair"/>
    <property type="evidence" value="ECO:0007669"/>
    <property type="project" value="InterPro"/>
</dbReference>
<name>A0A6J6KY20_9ZZZZ</name>